<feature type="transmembrane region" description="Helical" evidence="1">
    <location>
        <begin position="323"/>
        <end position="342"/>
    </location>
</feature>
<evidence type="ECO:0000256" key="1">
    <source>
        <dbReference type="SAM" id="Phobius"/>
    </source>
</evidence>
<keyword evidence="1" id="KW-1133">Transmembrane helix</keyword>
<accession>A0A9W6S9I3</accession>
<keyword evidence="3" id="KW-1185">Reference proteome</keyword>
<feature type="transmembrane region" description="Helical" evidence="1">
    <location>
        <begin position="73"/>
        <end position="95"/>
    </location>
</feature>
<feature type="transmembrane region" description="Helical" evidence="1">
    <location>
        <begin position="176"/>
        <end position="195"/>
    </location>
</feature>
<feature type="transmembrane region" description="Helical" evidence="1">
    <location>
        <begin position="107"/>
        <end position="124"/>
    </location>
</feature>
<feature type="transmembrane region" description="Helical" evidence="1">
    <location>
        <begin position="347"/>
        <end position="366"/>
    </location>
</feature>
<feature type="transmembrane region" description="Helical" evidence="1">
    <location>
        <begin position="130"/>
        <end position="146"/>
    </location>
</feature>
<name>A0A9W6S9I3_9ACTN</name>
<feature type="transmembrane region" description="Helical" evidence="1">
    <location>
        <begin position="398"/>
        <end position="417"/>
    </location>
</feature>
<reference evidence="2" key="1">
    <citation type="submission" date="2023-03" db="EMBL/GenBank/DDBJ databases">
        <title>Actinoallomurus iriomotensis NBRC 103684.</title>
        <authorList>
            <person name="Ichikawa N."/>
            <person name="Sato H."/>
            <person name="Tonouchi N."/>
        </authorList>
    </citation>
    <scope>NUCLEOTIDE SEQUENCE</scope>
    <source>
        <strain evidence="2">NBRC 103684</strain>
    </source>
</reference>
<feature type="transmembrane region" description="Helical" evidence="1">
    <location>
        <begin position="293"/>
        <end position="311"/>
    </location>
</feature>
<dbReference type="RefSeq" id="WP_285577813.1">
    <property type="nucleotide sequence ID" value="NZ_BSTK01000009.1"/>
</dbReference>
<keyword evidence="1" id="KW-0812">Transmembrane</keyword>
<sequence length="547" mass="57021">MAGWLVQAGVRLLLVHTQAVPAAFPDETGYLLAARWLAGGPGGDLSGSTFYQGGYPLLLVPAFWLSHDPQVCYRLVLGINALAGAAIFPLGYLALRRFGVMRAHASALAFAAALLPAALVFDAFALTDAVLPTVVLAWLLALHTFLRSATTRTAALAGSAASLAAAYAYATHSRGAVILAVHLGVLGGTLISGGFRRRATFVPMAVAAVGTGAGWALNAALRAALYPEGTLGLGGILWSRLTSADGLAWTVFGAAGQIWYLVVSTWGLAGLGLAATLTTLVRRRTSRVPRIMAGVLLAVTFGIALASSAALPDEHRVGNFVYGRYLACLAVAYALAGLAVLVLRRSVFAHAAVGVAMLAGTGVAAAEHAGDRLGDYHFIAFDFPETSFLTGDWTSLRLGTASLAATVLLALLCAVALGPRPALAIAVGLTGFNLLADLTIDKPWGPVRTPIFRVGSSTGGVAVDRGVGWRVWVRQAYQVWWTPLTFFDQSRGAPPAGICLVIVTRPEGVAPDASWSRHPAGWQAITSGTGATPWVAWQRTDCHKTAI</sequence>
<feature type="transmembrane region" description="Helical" evidence="1">
    <location>
        <begin position="153"/>
        <end position="170"/>
    </location>
</feature>
<protein>
    <submittedName>
        <fullName evidence="2">Uncharacterized protein</fullName>
    </submittedName>
</protein>
<feature type="transmembrane region" description="Helical" evidence="1">
    <location>
        <begin position="258"/>
        <end position="281"/>
    </location>
</feature>
<gene>
    <name evidence="2" type="ORF">Airi02_061090</name>
</gene>
<keyword evidence="1" id="KW-0472">Membrane</keyword>
<proteinExistence type="predicted"/>
<organism evidence="2 3">
    <name type="scientific">Actinoallomurus iriomotensis</name>
    <dbReference type="NCBI Taxonomy" id="478107"/>
    <lineage>
        <taxon>Bacteria</taxon>
        <taxon>Bacillati</taxon>
        <taxon>Actinomycetota</taxon>
        <taxon>Actinomycetes</taxon>
        <taxon>Streptosporangiales</taxon>
        <taxon>Thermomonosporaceae</taxon>
        <taxon>Actinoallomurus</taxon>
    </lineage>
</organism>
<comment type="caution">
    <text evidence="2">The sequence shown here is derived from an EMBL/GenBank/DDBJ whole genome shotgun (WGS) entry which is preliminary data.</text>
</comment>
<evidence type="ECO:0000313" key="2">
    <source>
        <dbReference type="EMBL" id="GLY88180.1"/>
    </source>
</evidence>
<dbReference type="Proteomes" id="UP001165074">
    <property type="component" value="Unassembled WGS sequence"/>
</dbReference>
<feature type="transmembrane region" description="Helical" evidence="1">
    <location>
        <begin position="202"/>
        <end position="221"/>
    </location>
</feature>
<dbReference type="AlphaFoldDB" id="A0A9W6S9I3"/>
<evidence type="ECO:0000313" key="3">
    <source>
        <dbReference type="Proteomes" id="UP001165074"/>
    </source>
</evidence>
<dbReference type="EMBL" id="BSTK01000009">
    <property type="protein sequence ID" value="GLY88180.1"/>
    <property type="molecule type" value="Genomic_DNA"/>
</dbReference>